<organism evidence="2 3">
    <name type="scientific">Candidatus Roizmanbacteria bacterium RIFCSPLOWO2_01_FULL_38_12</name>
    <dbReference type="NCBI Taxonomy" id="1802061"/>
    <lineage>
        <taxon>Bacteria</taxon>
        <taxon>Candidatus Roizmaniibacteriota</taxon>
    </lineage>
</organism>
<dbReference type="Pfam" id="PF00156">
    <property type="entry name" value="Pribosyltran"/>
    <property type="match status" value="1"/>
</dbReference>
<dbReference type="Gene3D" id="3.40.50.2020">
    <property type="match status" value="1"/>
</dbReference>
<feature type="domain" description="Phosphoribosyltransferase" evidence="1">
    <location>
        <begin position="9"/>
        <end position="178"/>
    </location>
</feature>
<gene>
    <name evidence="2" type="ORF">A3A93_01730</name>
</gene>
<dbReference type="SUPFAM" id="SSF53271">
    <property type="entry name" value="PRTase-like"/>
    <property type="match status" value="1"/>
</dbReference>
<dbReference type="EMBL" id="MGAL01000017">
    <property type="protein sequence ID" value="OGK48338.1"/>
    <property type="molecule type" value="Genomic_DNA"/>
</dbReference>
<dbReference type="AlphaFoldDB" id="A0A1F7IY91"/>
<dbReference type="CDD" id="cd06223">
    <property type="entry name" value="PRTases_typeI"/>
    <property type="match status" value="1"/>
</dbReference>
<protein>
    <recommendedName>
        <fullName evidence="1">Phosphoribosyltransferase domain-containing protein</fullName>
    </recommendedName>
</protein>
<dbReference type="InterPro" id="IPR000836">
    <property type="entry name" value="PRTase_dom"/>
</dbReference>
<dbReference type="STRING" id="1802061.A3A93_01730"/>
<evidence type="ECO:0000313" key="2">
    <source>
        <dbReference type="EMBL" id="OGK48338.1"/>
    </source>
</evidence>
<reference evidence="2 3" key="1">
    <citation type="journal article" date="2016" name="Nat. Commun.">
        <title>Thousands of microbial genomes shed light on interconnected biogeochemical processes in an aquifer system.</title>
        <authorList>
            <person name="Anantharaman K."/>
            <person name="Brown C.T."/>
            <person name="Hug L.A."/>
            <person name="Sharon I."/>
            <person name="Castelle C.J."/>
            <person name="Probst A.J."/>
            <person name="Thomas B.C."/>
            <person name="Singh A."/>
            <person name="Wilkins M.J."/>
            <person name="Karaoz U."/>
            <person name="Brodie E.L."/>
            <person name="Williams K.H."/>
            <person name="Hubbard S.S."/>
            <person name="Banfield J.F."/>
        </authorList>
    </citation>
    <scope>NUCLEOTIDE SEQUENCE [LARGE SCALE GENOMIC DNA]</scope>
</reference>
<proteinExistence type="predicted"/>
<dbReference type="Gene3D" id="3.30.1310.20">
    <property type="entry name" value="PRTase-like"/>
    <property type="match status" value="1"/>
</dbReference>
<dbReference type="Proteomes" id="UP000177141">
    <property type="component" value="Unassembled WGS sequence"/>
</dbReference>
<evidence type="ECO:0000259" key="1">
    <source>
        <dbReference type="Pfam" id="PF00156"/>
    </source>
</evidence>
<dbReference type="InterPro" id="IPR029057">
    <property type="entry name" value="PRTase-like"/>
</dbReference>
<accession>A0A1F7IY91</accession>
<name>A0A1F7IY91_9BACT</name>
<comment type="caution">
    <text evidence="2">The sequence shown here is derived from an EMBL/GenBank/DDBJ whole genome shotgun (WGS) entry which is preliminary data.</text>
</comment>
<sequence length="209" mass="23444">MFEDRADAGRKLGKKLLKYKKDNPVVLALPRGGVEVGYEVAKILKSSLEVLVVRKLGAPHNREFAIGAITEDNVIFIDEDTINSLNIPQKTLEDAIAIEKKELKRRVNYYRKGKKIKSLKNKTVIIVDDGLATGATAKAAIPYVKTKKTKKIVFATPVSARDSLEKIKKMVDNTISVITTEYLSSISEYYRYFPQTQDVNVVILLDKSK</sequence>
<evidence type="ECO:0000313" key="3">
    <source>
        <dbReference type="Proteomes" id="UP000177141"/>
    </source>
</evidence>